<proteinExistence type="predicted"/>
<dbReference type="InterPro" id="IPR000073">
    <property type="entry name" value="AB_hydrolase_1"/>
</dbReference>
<accession>F4GYH2</accession>
<dbReference type="HOGENOM" id="CLU_088923_0_0_11"/>
<evidence type="ECO:0000313" key="2">
    <source>
        <dbReference type="EMBL" id="AEE47089.1"/>
    </source>
</evidence>
<dbReference type="PANTHER" id="PTHR43798">
    <property type="entry name" value="MONOACYLGLYCEROL LIPASE"/>
    <property type="match status" value="1"/>
</dbReference>
<dbReference type="InterPro" id="IPR029058">
    <property type="entry name" value="AB_hydrolase_fold"/>
</dbReference>
<dbReference type="KEGG" id="cfi:Celf_2968"/>
<dbReference type="SUPFAM" id="SSF53474">
    <property type="entry name" value="alpha/beta-Hydrolases"/>
    <property type="match status" value="1"/>
</dbReference>
<dbReference type="STRING" id="590998.Celf_2968"/>
<dbReference type="InterPro" id="IPR050266">
    <property type="entry name" value="AB_hydrolase_sf"/>
</dbReference>
<dbReference type="PANTHER" id="PTHR43798:SF6">
    <property type="entry name" value="HYDROLASE, PUTATIVE (AFU_ORTHOLOGUE AFUA_4G13070)-RELATED"/>
    <property type="match status" value="1"/>
</dbReference>
<keyword evidence="2" id="KW-0378">Hydrolase</keyword>
<dbReference type="AlphaFoldDB" id="F4GYH2"/>
<reference evidence="2 3" key="1">
    <citation type="submission" date="2011-04" db="EMBL/GenBank/DDBJ databases">
        <title>Complete sequence of Cellulomonas fimi ATCC 484.</title>
        <authorList>
            <consortium name="US DOE Joint Genome Institute"/>
            <person name="Lucas S."/>
            <person name="Han J."/>
            <person name="Lapidus A."/>
            <person name="Cheng J.-F."/>
            <person name="Goodwin L."/>
            <person name="Pitluck S."/>
            <person name="Peters L."/>
            <person name="Chertkov O."/>
            <person name="Detter J.C."/>
            <person name="Han C."/>
            <person name="Tapia R."/>
            <person name="Land M."/>
            <person name="Hauser L."/>
            <person name="Kyrpides N."/>
            <person name="Ivanova N."/>
            <person name="Ovchinnikova G."/>
            <person name="Pagani I."/>
            <person name="Mead D."/>
            <person name="Brumm P."/>
            <person name="Woyke T."/>
        </authorList>
    </citation>
    <scope>NUCLEOTIDE SEQUENCE [LARGE SCALE GENOMIC DNA]</scope>
    <source>
        <strain evidence="3">ATCC 484 / DSM 20113 / JCM 1341 / NBRC 15513 / NCIMB 8980 / NCTC 7547</strain>
    </source>
</reference>
<gene>
    <name evidence="2" type="ordered locus">Celf_2968</name>
</gene>
<dbReference type="PRINTS" id="PR00111">
    <property type="entry name" value="ABHYDROLASE"/>
</dbReference>
<organism evidence="2 3">
    <name type="scientific">Cellulomonas fimi (strain ATCC 484 / DSM 20113 / JCM 1341 / CCUG 24087 / LMG 16345 / NBRC 15513 / NCIMB 8980 / NCTC 7547 / NRS-133)</name>
    <dbReference type="NCBI Taxonomy" id="590998"/>
    <lineage>
        <taxon>Bacteria</taxon>
        <taxon>Bacillati</taxon>
        <taxon>Actinomycetota</taxon>
        <taxon>Actinomycetes</taxon>
        <taxon>Micrococcales</taxon>
        <taxon>Cellulomonadaceae</taxon>
        <taxon>Cellulomonas</taxon>
    </lineage>
</organism>
<sequence>MPGMRIQERGTGTPVVLVHGFGVDHRILLPLDPVIADHGGWRRLYVDLPWVSPRADGTPVASTEDVARVLRDAVVDRLGDEPFAVVGNSYGGMLARRLAHDLRDQVLGLATVAGLWEADDTRRTVPPRTVLHADPAVLAGVDATLADGYAEMAVVQSAAGLADYRRWVQPGVDAADPAVLDRLRARYPLDVDPEDASPAPFTAPTLVLCGRQDQVVGYADAFRRLDHYPRAAFVVLDAAGHNVHLDQPAASAAALTTWLDEVRRWSGSRGRLAGTAVTR</sequence>
<protein>
    <submittedName>
        <fullName evidence="2">Alpha/beta hydrolase fold protein</fullName>
    </submittedName>
</protein>
<name>F4GYH2_CELFA</name>
<dbReference type="EMBL" id="CP002666">
    <property type="protein sequence ID" value="AEE47089.1"/>
    <property type="molecule type" value="Genomic_DNA"/>
</dbReference>
<evidence type="ECO:0000313" key="3">
    <source>
        <dbReference type="Proteomes" id="UP000008460"/>
    </source>
</evidence>
<dbReference type="GO" id="GO:0016787">
    <property type="term" value="F:hydrolase activity"/>
    <property type="evidence" value="ECO:0007669"/>
    <property type="project" value="UniProtKB-KW"/>
</dbReference>
<keyword evidence="3" id="KW-1185">Reference proteome</keyword>
<dbReference type="Gene3D" id="3.40.50.1820">
    <property type="entry name" value="alpha/beta hydrolase"/>
    <property type="match status" value="1"/>
</dbReference>
<dbReference type="Proteomes" id="UP000008460">
    <property type="component" value="Chromosome"/>
</dbReference>
<evidence type="ECO:0000259" key="1">
    <source>
        <dbReference type="Pfam" id="PF00561"/>
    </source>
</evidence>
<dbReference type="eggNOG" id="COG0596">
    <property type="taxonomic scope" value="Bacteria"/>
</dbReference>
<dbReference type="Pfam" id="PF00561">
    <property type="entry name" value="Abhydrolase_1"/>
    <property type="match status" value="1"/>
</dbReference>
<feature type="domain" description="AB hydrolase-1" evidence="1">
    <location>
        <begin position="14"/>
        <end position="248"/>
    </location>
</feature>